<dbReference type="Gene3D" id="1.10.150.20">
    <property type="entry name" value="5' to 3' exonuclease, C-terminal subdomain"/>
    <property type="match status" value="1"/>
</dbReference>
<accession>A0A9N9HFP8</accession>
<dbReference type="EMBL" id="CAJVPJ010006902">
    <property type="protein sequence ID" value="CAG8671898.1"/>
    <property type="molecule type" value="Genomic_DNA"/>
</dbReference>
<sequence length="72" mass="8191">ALGIPLLSSVKAQKLTTFYPTFTSLLEAIENKESEKIKDILGEETQKALENYFRNPENLELVKELTKISNYS</sequence>
<gene>
    <name evidence="1" type="ORF">POCULU_LOCUS11016</name>
</gene>
<name>A0A9N9HFP8_9GLOM</name>
<dbReference type="AlphaFoldDB" id="A0A9N9HFP8"/>
<keyword evidence="2" id="KW-1185">Reference proteome</keyword>
<reference evidence="1" key="1">
    <citation type="submission" date="2021-06" db="EMBL/GenBank/DDBJ databases">
        <authorList>
            <person name="Kallberg Y."/>
            <person name="Tangrot J."/>
            <person name="Rosling A."/>
        </authorList>
    </citation>
    <scope>NUCLEOTIDE SEQUENCE</scope>
    <source>
        <strain evidence="1">IA702</strain>
    </source>
</reference>
<dbReference type="Proteomes" id="UP000789572">
    <property type="component" value="Unassembled WGS sequence"/>
</dbReference>
<protein>
    <submittedName>
        <fullName evidence="1">7073_t:CDS:1</fullName>
    </submittedName>
</protein>
<evidence type="ECO:0000313" key="2">
    <source>
        <dbReference type="Proteomes" id="UP000789572"/>
    </source>
</evidence>
<proteinExistence type="predicted"/>
<evidence type="ECO:0000313" key="1">
    <source>
        <dbReference type="EMBL" id="CAG8671898.1"/>
    </source>
</evidence>
<organism evidence="1 2">
    <name type="scientific">Paraglomus occultum</name>
    <dbReference type="NCBI Taxonomy" id="144539"/>
    <lineage>
        <taxon>Eukaryota</taxon>
        <taxon>Fungi</taxon>
        <taxon>Fungi incertae sedis</taxon>
        <taxon>Mucoromycota</taxon>
        <taxon>Glomeromycotina</taxon>
        <taxon>Glomeromycetes</taxon>
        <taxon>Paraglomerales</taxon>
        <taxon>Paraglomeraceae</taxon>
        <taxon>Paraglomus</taxon>
    </lineage>
</organism>
<feature type="non-terminal residue" evidence="1">
    <location>
        <position position="1"/>
    </location>
</feature>
<comment type="caution">
    <text evidence="1">The sequence shown here is derived from an EMBL/GenBank/DDBJ whole genome shotgun (WGS) entry which is preliminary data.</text>
</comment>